<organism evidence="1 2">
    <name type="scientific">Pleurodeles waltl</name>
    <name type="common">Iberian ribbed newt</name>
    <dbReference type="NCBI Taxonomy" id="8319"/>
    <lineage>
        <taxon>Eukaryota</taxon>
        <taxon>Metazoa</taxon>
        <taxon>Chordata</taxon>
        <taxon>Craniata</taxon>
        <taxon>Vertebrata</taxon>
        <taxon>Euteleostomi</taxon>
        <taxon>Amphibia</taxon>
        <taxon>Batrachia</taxon>
        <taxon>Caudata</taxon>
        <taxon>Salamandroidea</taxon>
        <taxon>Salamandridae</taxon>
        <taxon>Pleurodelinae</taxon>
        <taxon>Pleurodeles</taxon>
    </lineage>
</organism>
<sequence>MTGFPLFRGNTVLSSQASGARQTNARWLLLTSLGGRRRHIAAALSLRRPPAPTKLLRGSATGRLLVSGSLGHGGEDALVGAWLCPWGTSQSVPRTRYQGRCLLFSSPTSERR</sequence>
<evidence type="ECO:0000313" key="2">
    <source>
        <dbReference type="Proteomes" id="UP001066276"/>
    </source>
</evidence>
<dbReference type="AlphaFoldDB" id="A0AAV7Q8C0"/>
<reference evidence="1" key="1">
    <citation type="journal article" date="2022" name="bioRxiv">
        <title>Sequencing and chromosome-scale assembly of the giantPleurodeles waltlgenome.</title>
        <authorList>
            <person name="Brown T."/>
            <person name="Elewa A."/>
            <person name="Iarovenko S."/>
            <person name="Subramanian E."/>
            <person name="Araus A.J."/>
            <person name="Petzold A."/>
            <person name="Susuki M."/>
            <person name="Suzuki K.-i.T."/>
            <person name="Hayashi T."/>
            <person name="Toyoda A."/>
            <person name="Oliveira C."/>
            <person name="Osipova E."/>
            <person name="Leigh N.D."/>
            <person name="Simon A."/>
            <person name="Yun M.H."/>
        </authorList>
    </citation>
    <scope>NUCLEOTIDE SEQUENCE</scope>
    <source>
        <strain evidence="1">20211129_DDA</strain>
        <tissue evidence="1">Liver</tissue>
    </source>
</reference>
<protein>
    <submittedName>
        <fullName evidence="1">Uncharacterized protein</fullName>
    </submittedName>
</protein>
<proteinExistence type="predicted"/>
<evidence type="ECO:0000313" key="1">
    <source>
        <dbReference type="EMBL" id="KAJ1136797.1"/>
    </source>
</evidence>
<dbReference type="Proteomes" id="UP001066276">
    <property type="component" value="Chromosome 6"/>
</dbReference>
<dbReference type="EMBL" id="JANPWB010000010">
    <property type="protein sequence ID" value="KAJ1136797.1"/>
    <property type="molecule type" value="Genomic_DNA"/>
</dbReference>
<comment type="caution">
    <text evidence="1">The sequence shown here is derived from an EMBL/GenBank/DDBJ whole genome shotgun (WGS) entry which is preliminary data.</text>
</comment>
<accession>A0AAV7Q8C0</accession>
<keyword evidence="2" id="KW-1185">Reference proteome</keyword>
<gene>
    <name evidence="1" type="ORF">NDU88_003211</name>
</gene>
<name>A0AAV7Q8C0_PLEWA</name>